<dbReference type="AlphaFoldDB" id="A0AAD8AEF0"/>
<feature type="region of interest" description="Disordered" evidence="1">
    <location>
        <begin position="374"/>
        <end position="470"/>
    </location>
</feature>
<evidence type="ECO:0000313" key="2">
    <source>
        <dbReference type="EMBL" id="KAJ9597486.1"/>
    </source>
</evidence>
<dbReference type="Proteomes" id="UP001233999">
    <property type="component" value="Unassembled WGS sequence"/>
</dbReference>
<evidence type="ECO:0000313" key="3">
    <source>
        <dbReference type="Proteomes" id="UP001233999"/>
    </source>
</evidence>
<protein>
    <submittedName>
        <fullName evidence="2">Uncharacterized protein</fullName>
    </submittedName>
</protein>
<organism evidence="2 3">
    <name type="scientific">Diploptera punctata</name>
    <name type="common">Pacific beetle cockroach</name>
    <dbReference type="NCBI Taxonomy" id="6984"/>
    <lineage>
        <taxon>Eukaryota</taxon>
        <taxon>Metazoa</taxon>
        <taxon>Ecdysozoa</taxon>
        <taxon>Arthropoda</taxon>
        <taxon>Hexapoda</taxon>
        <taxon>Insecta</taxon>
        <taxon>Pterygota</taxon>
        <taxon>Neoptera</taxon>
        <taxon>Polyneoptera</taxon>
        <taxon>Dictyoptera</taxon>
        <taxon>Blattodea</taxon>
        <taxon>Blaberoidea</taxon>
        <taxon>Blaberidae</taxon>
        <taxon>Diplopterinae</taxon>
        <taxon>Diploptera</taxon>
    </lineage>
</organism>
<evidence type="ECO:0000256" key="1">
    <source>
        <dbReference type="SAM" id="MobiDB-lite"/>
    </source>
</evidence>
<gene>
    <name evidence="2" type="ORF">L9F63_011646</name>
</gene>
<feature type="compositionally biased region" description="Basic and acidic residues" evidence="1">
    <location>
        <begin position="450"/>
        <end position="466"/>
    </location>
</feature>
<reference evidence="2" key="1">
    <citation type="journal article" date="2023" name="IScience">
        <title>Live-bearing cockroach genome reveals convergent evolutionary mechanisms linked to viviparity in insects and beyond.</title>
        <authorList>
            <person name="Fouks B."/>
            <person name="Harrison M.C."/>
            <person name="Mikhailova A.A."/>
            <person name="Marchal E."/>
            <person name="English S."/>
            <person name="Carruthers M."/>
            <person name="Jennings E.C."/>
            <person name="Chiamaka E.L."/>
            <person name="Frigard R.A."/>
            <person name="Pippel M."/>
            <person name="Attardo G.M."/>
            <person name="Benoit J.B."/>
            <person name="Bornberg-Bauer E."/>
            <person name="Tobe S.S."/>
        </authorList>
    </citation>
    <scope>NUCLEOTIDE SEQUENCE</scope>
    <source>
        <strain evidence="2">Stay&amp;Tobe</strain>
    </source>
</reference>
<sequence length="493" mass="56700">MHSDIQDYLVEDREQHLSLKEAFYDSLEEDNSDNFSSDSLEYQKEKTDCEERSLALEKHRKEDSCSELKKAEGVSECESPKECCRKTESRITTVPFYKKEVTLTSVQKIRDHDCKADTRTKSQPITTANFSKQRKRAVKDLFKKRSLSNRSDDKGIKCFVSQWIIQANAYNNSQRKEENQLTSDGTLSSLIKDLNLTDYSIRERPARSSFSEDEITLRKTNKTTATTSMQSVKIKDHIVENKMNCNFIRNKSVSYLQKYRERKYGLHNVRPRPSPEGSSCSTCGNSSAVCLNSEDEEVQVECDNNEDDDYSFYMKVIINNKLRGETTQNFISNSEPALKHFRKVQRKKIISNAGDLGEIPTMGGLGPDQDAIKEKVQKRMKQKEYGNSVSRKNITSFKIRQITQKKTKLENSSGPPEASVQNRQHQRVKGHKMSVGQREQNKQQQRTKRRDASDRVGKGRKQEAKAPGDLLQTLQKRHLEEVAIAQSIRQQIK</sequence>
<dbReference type="EMBL" id="JASPKZ010001605">
    <property type="protein sequence ID" value="KAJ9597486.1"/>
    <property type="molecule type" value="Genomic_DNA"/>
</dbReference>
<comment type="caution">
    <text evidence="2">The sequence shown here is derived from an EMBL/GenBank/DDBJ whole genome shotgun (WGS) entry which is preliminary data.</text>
</comment>
<reference evidence="2" key="2">
    <citation type="submission" date="2023-05" db="EMBL/GenBank/DDBJ databases">
        <authorList>
            <person name="Fouks B."/>
        </authorList>
    </citation>
    <scope>NUCLEOTIDE SEQUENCE</scope>
    <source>
        <strain evidence="2">Stay&amp;Tobe</strain>
        <tissue evidence="2">Testes</tissue>
    </source>
</reference>
<keyword evidence="3" id="KW-1185">Reference proteome</keyword>
<accession>A0AAD8AEF0</accession>
<proteinExistence type="predicted"/>
<feature type="compositionally biased region" description="Polar residues" evidence="1">
    <location>
        <begin position="385"/>
        <end position="423"/>
    </location>
</feature>
<name>A0AAD8AEF0_DIPPU</name>